<evidence type="ECO:0008006" key="4">
    <source>
        <dbReference type="Google" id="ProtNLM"/>
    </source>
</evidence>
<dbReference type="RefSeq" id="WP_011329108.1">
    <property type="nucleotide sequence ID" value="NZ_CP011034.1"/>
</dbReference>
<dbReference type="Proteomes" id="UP000065261">
    <property type="component" value="Chromosome I"/>
</dbReference>
<keyword evidence="1" id="KW-1133">Transmembrane helix</keyword>
<organism evidence="2">
    <name type="scientific">Pseudoalteromonas translucida KMM 520</name>
    <dbReference type="NCBI Taxonomy" id="1315283"/>
    <lineage>
        <taxon>Bacteria</taxon>
        <taxon>Pseudomonadati</taxon>
        <taxon>Pseudomonadota</taxon>
        <taxon>Gammaproteobacteria</taxon>
        <taxon>Alteromonadales</taxon>
        <taxon>Pseudoalteromonadaceae</taxon>
        <taxon>Pseudoalteromonas</taxon>
    </lineage>
</organism>
<dbReference type="KEGG" id="ptn:PTRA_a2954"/>
<dbReference type="EMBL" id="CP011034">
    <property type="protein sequence ID" value="ALS33990.1"/>
    <property type="molecule type" value="Genomic_DNA"/>
</dbReference>
<keyword evidence="1" id="KW-0472">Membrane</keyword>
<dbReference type="NCBIfam" id="NF041646">
    <property type="entry name" value="VC0807_fam"/>
    <property type="match status" value="1"/>
</dbReference>
<proteinExistence type="predicted"/>
<feature type="transmembrane region" description="Helical" evidence="1">
    <location>
        <begin position="157"/>
        <end position="177"/>
    </location>
</feature>
<feature type="transmembrane region" description="Helical" evidence="1">
    <location>
        <begin position="99"/>
        <end position="120"/>
    </location>
</feature>
<reference evidence="2 3" key="1">
    <citation type="submission" date="2015-03" db="EMBL/GenBank/DDBJ databases">
        <authorList>
            <person name="Murphy D."/>
        </authorList>
    </citation>
    <scope>NUCLEOTIDE SEQUENCE [LARGE SCALE GENOMIC DNA]</scope>
    <source>
        <strain evidence="2 3">KMM 520</strain>
    </source>
</reference>
<accession>A0A0U2LQ09</accession>
<dbReference type="PATRIC" id="fig|1315283.4.peg.2577"/>
<evidence type="ECO:0000313" key="3">
    <source>
        <dbReference type="Proteomes" id="UP000065261"/>
    </source>
</evidence>
<name>A0A0U2LQ09_9GAMM</name>
<dbReference type="GeneID" id="300942714"/>
<dbReference type="PIRSF" id="PIRSF028137">
    <property type="entry name" value="UCP028137"/>
    <property type="match status" value="1"/>
</dbReference>
<evidence type="ECO:0000313" key="2">
    <source>
        <dbReference type="EMBL" id="ALS33990.1"/>
    </source>
</evidence>
<feature type="transmembrane region" description="Helical" evidence="1">
    <location>
        <begin position="197"/>
        <end position="218"/>
    </location>
</feature>
<feature type="transmembrane region" description="Helical" evidence="1">
    <location>
        <begin position="40"/>
        <end position="59"/>
    </location>
</feature>
<protein>
    <recommendedName>
        <fullName evidence="4">MFS transporter</fullName>
    </recommendedName>
</protein>
<dbReference type="AlphaFoldDB" id="A0A0U2LQ09"/>
<sequence length="236" mass="26026">MTTSGQNNSKGKKNNPLFEVVFNIIVPSIILMKFSGPEYLGTVVGLIVALIFPVGYGIYDFIKARSLNFISLLGFLSTLLTGGIALFELNVEWLAIKEAAIPGIIGLTVLMSGFFGKPLLAKVLLNSILFKLDVIYDTLDARGNTQRFKQQITKANYILALTFAFSSTMNYVLAKWIVTSPAGTVEFNEQLGEMTLLSYPIIAIPSMLAMIGIFFYVIKVITKLTGMKFEQMVHSQ</sequence>
<gene>
    <name evidence="2" type="ORF">PTRA_a2954</name>
</gene>
<keyword evidence="1" id="KW-0812">Transmembrane</keyword>
<dbReference type="OrthoDB" id="188353at2"/>
<evidence type="ECO:0000256" key="1">
    <source>
        <dbReference type="SAM" id="Phobius"/>
    </source>
</evidence>
<feature type="transmembrane region" description="Helical" evidence="1">
    <location>
        <begin position="66"/>
        <end position="87"/>
    </location>
</feature>
<dbReference type="InterPro" id="IPR016870">
    <property type="entry name" value="UCP028137"/>
</dbReference>